<accession>A0ABW0MZX8</accession>
<keyword evidence="1" id="KW-1133">Transmembrane helix</keyword>
<dbReference type="RefSeq" id="WP_345170857.1">
    <property type="nucleotide sequence ID" value="NZ_BAABFQ010000003.1"/>
</dbReference>
<gene>
    <name evidence="2" type="ORF">ACFPKY_05455</name>
</gene>
<proteinExistence type="predicted"/>
<feature type="transmembrane region" description="Helical" evidence="1">
    <location>
        <begin position="56"/>
        <end position="77"/>
    </location>
</feature>
<evidence type="ECO:0000256" key="1">
    <source>
        <dbReference type="SAM" id="Phobius"/>
    </source>
</evidence>
<dbReference type="Pfam" id="PF11298">
    <property type="entry name" value="DUF3099"/>
    <property type="match status" value="1"/>
</dbReference>
<dbReference type="EMBL" id="JBHSMD010000002">
    <property type="protein sequence ID" value="MFC5492532.1"/>
    <property type="molecule type" value="Genomic_DNA"/>
</dbReference>
<dbReference type="InterPro" id="IPR021449">
    <property type="entry name" value="DUF3099"/>
</dbReference>
<feature type="transmembrane region" description="Helical" evidence="1">
    <location>
        <begin position="33"/>
        <end position="50"/>
    </location>
</feature>
<comment type="caution">
    <text evidence="2">The sequence shown here is derived from an EMBL/GenBank/DDBJ whole genome shotgun (WGS) entry which is preliminary data.</text>
</comment>
<evidence type="ECO:0000313" key="3">
    <source>
        <dbReference type="Proteomes" id="UP001595956"/>
    </source>
</evidence>
<evidence type="ECO:0000313" key="2">
    <source>
        <dbReference type="EMBL" id="MFC5492532.1"/>
    </source>
</evidence>
<name>A0ABW0MZX8_9ACTN</name>
<organism evidence="2 3">
    <name type="scientific">Nocardioides caricicola</name>
    <dbReference type="NCBI Taxonomy" id="634770"/>
    <lineage>
        <taxon>Bacteria</taxon>
        <taxon>Bacillati</taxon>
        <taxon>Actinomycetota</taxon>
        <taxon>Actinomycetes</taxon>
        <taxon>Propionibacteriales</taxon>
        <taxon>Nocardioidaceae</taxon>
        <taxon>Nocardioides</taxon>
    </lineage>
</organism>
<protein>
    <submittedName>
        <fullName evidence="2">DUF3099 domain-containing protein</fullName>
    </submittedName>
</protein>
<keyword evidence="3" id="KW-1185">Reference proteome</keyword>
<reference evidence="3" key="1">
    <citation type="journal article" date="2019" name="Int. J. Syst. Evol. Microbiol.">
        <title>The Global Catalogue of Microorganisms (GCM) 10K type strain sequencing project: providing services to taxonomists for standard genome sequencing and annotation.</title>
        <authorList>
            <consortium name="The Broad Institute Genomics Platform"/>
            <consortium name="The Broad Institute Genome Sequencing Center for Infectious Disease"/>
            <person name="Wu L."/>
            <person name="Ma J."/>
        </authorList>
    </citation>
    <scope>NUCLEOTIDE SEQUENCE [LARGE SCALE GENOMIC DNA]</scope>
    <source>
        <strain evidence="3">KACC 13778</strain>
    </source>
</reference>
<sequence length="106" mass="11553">MARDLRRDRDEAVRITTASSNRQDEIWARQRRYLFSMVIRTACFLGAIVASGWLRWSLVAAAVLLPYVAVVMANAVASKDDGFDLQEGAAGRMLGPGTAGERPPGS</sequence>
<dbReference type="Proteomes" id="UP001595956">
    <property type="component" value="Unassembled WGS sequence"/>
</dbReference>
<keyword evidence="1" id="KW-0812">Transmembrane</keyword>
<keyword evidence="1" id="KW-0472">Membrane</keyword>